<dbReference type="RefSeq" id="WP_079698096.1">
    <property type="nucleotide sequence ID" value="NZ_SLUK01000001.1"/>
</dbReference>
<dbReference type="EMBL" id="SLUK01000001">
    <property type="protein sequence ID" value="TCL45469.1"/>
    <property type="molecule type" value="Genomic_DNA"/>
</dbReference>
<dbReference type="InterPro" id="IPR011343">
    <property type="entry name" value="DeoC"/>
</dbReference>
<dbReference type="Proteomes" id="UP000294682">
    <property type="component" value="Unassembled WGS sequence"/>
</dbReference>
<evidence type="ECO:0000256" key="3">
    <source>
        <dbReference type="NCBIfam" id="TIGR00126"/>
    </source>
</evidence>
<name>A0A9X8ULN1_9FIRM</name>
<organism evidence="4 5">
    <name type="scientific">Harryflintia acetispora</name>
    <dbReference type="NCBI Taxonomy" id="1849041"/>
    <lineage>
        <taxon>Bacteria</taxon>
        <taxon>Bacillati</taxon>
        <taxon>Bacillota</taxon>
        <taxon>Clostridia</taxon>
        <taxon>Eubacteriales</taxon>
        <taxon>Oscillospiraceae</taxon>
        <taxon>Harryflintia</taxon>
    </lineage>
</organism>
<evidence type="ECO:0000313" key="4">
    <source>
        <dbReference type="EMBL" id="TCL45469.1"/>
    </source>
</evidence>
<dbReference type="Gene3D" id="3.20.20.70">
    <property type="entry name" value="Aldolase class I"/>
    <property type="match status" value="1"/>
</dbReference>
<keyword evidence="5" id="KW-1185">Reference proteome</keyword>
<dbReference type="InterPro" id="IPR002915">
    <property type="entry name" value="DeoC/FbaB/LacD_aldolase"/>
</dbReference>
<evidence type="ECO:0000313" key="5">
    <source>
        <dbReference type="Proteomes" id="UP000294682"/>
    </source>
</evidence>
<gene>
    <name evidence="4" type="ORF">EDD78_101452</name>
</gene>
<dbReference type="SUPFAM" id="SSF51569">
    <property type="entry name" value="Aldolase"/>
    <property type="match status" value="1"/>
</dbReference>
<dbReference type="SMART" id="SM01133">
    <property type="entry name" value="DeoC"/>
    <property type="match status" value="1"/>
</dbReference>
<dbReference type="PIRSF" id="PIRSF001357">
    <property type="entry name" value="DeoC"/>
    <property type="match status" value="1"/>
</dbReference>
<evidence type="ECO:0000256" key="1">
    <source>
        <dbReference type="ARBA" id="ARBA00022490"/>
    </source>
</evidence>
<keyword evidence="1" id="KW-0963">Cytoplasm</keyword>
<protein>
    <recommendedName>
        <fullName evidence="3">Deoxyribose-phosphate aldolase</fullName>
        <ecNumber evidence="3">4.1.2.4</ecNumber>
    </recommendedName>
</protein>
<dbReference type="AlphaFoldDB" id="A0A9X8ULN1"/>
<comment type="caution">
    <text evidence="4">The sequence shown here is derived from an EMBL/GenBank/DDBJ whole genome shotgun (WGS) entry which is preliminary data.</text>
</comment>
<dbReference type="OrthoDB" id="9778711at2"/>
<dbReference type="NCBIfam" id="TIGR00126">
    <property type="entry name" value="deoC"/>
    <property type="match status" value="1"/>
</dbReference>
<proteinExistence type="predicted"/>
<dbReference type="EC" id="4.1.2.4" evidence="3"/>
<dbReference type="GO" id="GO:0016052">
    <property type="term" value="P:carbohydrate catabolic process"/>
    <property type="evidence" value="ECO:0007669"/>
    <property type="project" value="TreeGrafter"/>
</dbReference>
<dbReference type="GO" id="GO:0004139">
    <property type="term" value="F:deoxyribose-phosphate aldolase activity"/>
    <property type="evidence" value="ECO:0007669"/>
    <property type="project" value="UniProtKB-UniRule"/>
</dbReference>
<evidence type="ECO:0000256" key="2">
    <source>
        <dbReference type="ARBA" id="ARBA00023270"/>
    </source>
</evidence>
<dbReference type="GO" id="GO:0009264">
    <property type="term" value="P:deoxyribonucleotide catabolic process"/>
    <property type="evidence" value="ECO:0007669"/>
    <property type="project" value="UniProtKB-UniRule"/>
</dbReference>
<dbReference type="PANTHER" id="PTHR10889">
    <property type="entry name" value="DEOXYRIBOSE-PHOSPHATE ALDOLASE"/>
    <property type="match status" value="1"/>
</dbReference>
<sequence>MPVNGKQLAAMMDGTLIAPCSTKAQTQELIDAAKKYGFYSVIGVPCFYPMLVEGVRGTGIVVGSGCGGIMVPTEIKVLFAKDDLRVGCTECDMVMNLPAFKSGLYDEVVRDIRAVKDAMGDHVLKCIIETPLLSDDEIRKACELVIEGGADYVKTAVGRDGPATVHHIEVMAEAVKGRIKMKASGGIRELEKVDRMIELGVSRFGVSFGSGIKLIEAANQR</sequence>
<dbReference type="Pfam" id="PF01791">
    <property type="entry name" value="DeoC"/>
    <property type="match status" value="1"/>
</dbReference>
<keyword evidence="2" id="KW-0704">Schiff base</keyword>
<reference evidence="4 5" key="1">
    <citation type="submission" date="2019-03" db="EMBL/GenBank/DDBJ databases">
        <title>Genomic Encyclopedia of Type Strains, Phase IV (KMG-IV): sequencing the most valuable type-strain genomes for metagenomic binning, comparative biology and taxonomic classification.</title>
        <authorList>
            <person name="Goeker M."/>
        </authorList>
    </citation>
    <scope>NUCLEOTIDE SEQUENCE [LARGE SCALE GENOMIC DNA]</scope>
    <source>
        <strain evidence="4 5">DSM 100433</strain>
    </source>
</reference>
<dbReference type="CDD" id="cd00959">
    <property type="entry name" value="DeoC"/>
    <property type="match status" value="1"/>
</dbReference>
<accession>A0A9X8ULN1</accession>
<dbReference type="PANTHER" id="PTHR10889:SF1">
    <property type="entry name" value="DEOXYRIBOSE-PHOSPHATE ALDOLASE"/>
    <property type="match status" value="1"/>
</dbReference>
<dbReference type="InterPro" id="IPR013785">
    <property type="entry name" value="Aldolase_TIM"/>
</dbReference>
<dbReference type="GO" id="GO:0005737">
    <property type="term" value="C:cytoplasm"/>
    <property type="evidence" value="ECO:0007669"/>
    <property type="project" value="InterPro"/>
</dbReference>